<dbReference type="AlphaFoldDB" id="A0A9D2SXC7"/>
<proteinExistence type="predicted"/>
<evidence type="ECO:0000313" key="3">
    <source>
        <dbReference type="Proteomes" id="UP000823894"/>
    </source>
</evidence>
<name>A0A9D2SXC7_9FIRM</name>
<dbReference type="PANTHER" id="PTHR31435">
    <property type="entry name" value="PROTEIN NATD1"/>
    <property type="match status" value="1"/>
</dbReference>
<dbReference type="PROSITE" id="PS51729">
    <property type="entry name" value="GNAT_YJDJ"/>
    <property type="match status" value="1"/>
</dbReference>
<protein>
    <submittedName>
        <fullName evidence="2">N-acetyltransferase</fullName>
    </submittedName>
</protein>
<sequence>MDFTRNENQIALFSETGSLLAEVTFPYTDETQSTVEVDHTFVDTSLRGQGIAGKLMSELTDELEKRGLRAVPTCSYAVSWFEKHPEYAHLVK</sequence>
<dbReference type="SUPFAM" id="SSF55729">
    <property type="entry name" value="Acyl-CoA N-acyltransferases (Nat)"/>
    <property type="match status" value="1"/>
</dbReference>
<accession>A0A9D2SXC7</accession>
<dbReference type="EMBL" id="DWWK01000088">
    <property type="protein sequence ID" value="HJC38607.1"/>
    <property type="molecule type" value="Genomic_DNA"/>
</dbReference>
<dbReference type="InterPro" id="IPR045057">
    <property type="entry name" value="Gcn5-rel_NAT"/>
</dbReference>
<reference evidence="2" key="2">
    <citation type="submission" date="2021-04" db="EMBL/GenBank/DDBJ databases">
        <authorList>
            <person name="Gilroy R."/>
        </authorList>
    </citation>
    <scope>NUCLEOTIDE SEQUENCE</scope>
    <source>
        <strain evidence="2">ChiGjej1B1-1692</strain>
    </source>
</reference>
<dbReference type="InterPro" id="IPR016181">
    <property type="entry name" value="Acyl_CoA_acyltransferase"/>
</dbReference>
<organism evidence="2 3">
    <name type="scientific">Candidatus Mediterraneibacter faecigallinarum</name>
    <dbReference type="NCBI Taxonomy" id="2838669"/>
    <lineage>
        <taxon>Bacteria</taxon>
        <taxon>Bacillati</taxon>
        <taxon>Bacillota</taxon>
        <taxon>Clostridia</taxon>
        <taxon>Lachnospirales</taxon>
        <taxon>Lachnospiraceae</taxon>
        <taxon>Mediterraneibacter</taxon>
    </lineage>
</organism>
<reference evidence="2" key="1">
    <citation type="journal article" date="2021" name="PeerJ">
        <title>Extensive microbial diversity within the chicken gut microbiome revealed by metagenomics and culture.</title>
        <authorList>
            <person name="Gilroy R."/>
            <person name="Ravi A."/>
            <person name="Getino M."/>
            <person name="Pursley I."/>
            <person name="Horton D.L."/>
            <person name="Alikhan N.F."/>
            <person name="Baker D."/>
            <person name="Gharbi K."/>
            <person name="Hall N."/>
            <person name="Watson M."/>
            <person name="Adriaenssens E.M."/>
            <person name="Foster-Nyarko E."/>
            <person name="Jarju S."/>
            <person name="Secka A."/>
            <person name="Antonio M."/>
            <person name="Oren A."/>
            <person name="Chaudhuri R.R."/>
            <person name="La Ragione R."/>
            <person name="Hildebrand F."/>
            <person name="Pallen M.J."/>
        </authorList>
    </citation>
    <scope>NUCLEOTIDE SEQUENCE</scope>
    <source>
        <strain evidence="2">ChiGjej1B1-1692</strain>
    </source>
</reference>
<evidence type="ECO:0000259" key="1">
    <source>
        <dbReference type="PROSITE" id="PS51729"/>
    </source>
</evidence>
<dbReference type="CDD" id="cd04301">
    <property type="entry name" value="NAT_SF"/>
    <property type="match status" value="1"/>
</dbReference>
<dbReference type="InterPro" id="IPR031165">
    <property type="entry name" value="GNAT_YJDJ"/>
</dbReference>
<feature type="domain" description="N-acetyltransferase" evidence="1">
    <location>
        <begin position="2"/>
        <end position="92"/>
    </location>
</feature>
<gene>
    <name evidence="2" type="ORF">H9757_06055</name>
</gene>
<evidence type="ECO:0000313" key="2">
    <source>
        <dbReference type="EMBL" id="HJC38607.1"/>
    </source>
</evidence>
<dbReference type="Pfam" id="PF14542">
    <property type="entry name" value="Acetyltransf_CG"/>
    <property type="match status" value="1"/>
</dbReference>
<dbReference type="PANTHER" id="PTHR31435:SF10">
    <property type="entry name" value="BSR4717 PROTEIN"/>
    <property type="match status" value="1"/>
</dbReference>
<comment type="caution">
    <text evidence="2">The sequence shown here is derived from an EMBL/GenBank/DDBJ whole genome shotgun (WGS) entry which is preliminary data.</text>
</comment>
<dbReference type="Gene3D" id="3.40.630.30">
    <property type="match status" value="1"/>
</dbReference>
<dbReference type="Proteomes" id="UP000823894">
    <property type="component" value="Unassembled WGS sequence"/>
</dbReference>